<feature type="non-terminal residue" evidence="1">
    <location>
        <position position="1"/>
    </location>
</feature>
<proteinExistence type="predicted"/>
<reference evidence="1 2" key="1">
    <citation type="submission" date="2013-09" db="EMBL/GenBank/DDBJ databases">
        <title>Corchorus capsularis genome sequencing.</title>
        <authorList>
            <person name="Alam M."/>
            <person name="Haque M.S."/>
            <person name="Islam M.S."/>
            <person name="Emdad E.M."/>
            <person name="Islam M.M."/>
            <person name="Ahmed B."/>
            <person name="Halim A."/>
            <person name="Hossen Q.M.M."/>
            <person name="Hossain M.Z."/>
            <person name="Ahmed R."/>
            <person name="Khan M.M."/>
            <person name="Islam R."/>
            <person name="Rashid M.M."/>
            <person name="Khan S.A."/>
            <person name="Rahman M.S."/>
            <person name="Alam M."/>
        </authorList>
    </citation>
    <scope>NUCLEOTIDE SEQUENCE [LARGE SCALE GENOMIC DNA]</scope>
    <source>
        <strain evidence="2">cv. CVL-1</strain>
        <tissue evidence="1">Whole seedling</tissue>
    </source>
</reference>
<evidence type="ECO:0000313" key="2">
    <source>
        <dbReference type="Proteomes" id="UP000188268"/>
    </source>
</evidence>
<protein>
    <submittedName>
        <fullName evidence="1">Transducin family protein</fullName>
    </submittedName>
</protein>
<accession>A0A1R3GMX3</accession>
<dbReference type="EMBL" id="AWWV01013983">
    <property type="protein sequence ID" value="OMO59360.1"/>
    <property type="molecule type" value="Genomic_DNA"/>
</dbReference>
<keyword evidence="2" id="KW-1185">Reference proteome</keyword>
<gene>
    <name evidence="1" type="ORF">CCACVL1_24897</name>
</gene>
<sequence>RMAAGHIFPLLIWGSSVTVTDKKQRKKPHTEEKLVPLLQLVAFLLRTTMAICSIDFGKPVDQADENGLVNGALWKFQETDLFRL</sequence>
<organism evidence="1 2">
    <name type="scientific">Corchorus capsularis</name>
    <name type="common">Jute</name>
    <dbReference type="NCBI Taxonomy" id="210143"/>
    <lineage>
        <taxon>Eukaryota</taxon>
        <taxon>Viridiplantae</taxon>
        <taxon>Streptophyta</taxon>
        <taxon>Embryophyta</taxon>
        <taxon>Tracheophyta</taxon>
        <taxon>Spermatophyta</taxon>
        <taxon>Magnoliopsida</taxon>
        <taxon>eudicotyledons</taxon>
        <taxon>Gunneridae</taxon>
        <taxon>Pentapetalae</taxon>
        <taxon>rosids</taxon>
        <taxon>malvids</taxon>
        <taxon>Malvales</taxon>
        <taxon>Malvaceae</taxon>
        <taxon>Grewioideae</taxon>
        <taxon>Apeibeae</taxon>
        <taxon>Corchorus</taxon>
    </lineage>
</organism>
<dbReference type="Gramene" id="OMO59360">
    <property type="protein sequence ID" value="OMO59360"/>
    <property type="gene ID" value="CCACVL1_24897"/>
</dbReference>
<evidence type="ECO:0000313" key="1">
    <source>
        <dbReference type="EMBL" id="OMO59360.1"/>
    </source>
</evidence>
<comment type="caution">
    <text evidence="1">The sequence shown here is derived from an EMBL/GenBank/DDBJ whole genome shotgun (WGS) entry which is preliminary data.</text>
</comment>
<name>A0A1R3GMX3_COCAP</name>
<dbReference type="AlphaFoldDB" id="A0A1R3GMX3"/>
<dbReference type="Proteomes" id="UP000188268">
    <property type="component" value="Unassembled WGS sequence"/>
</dbReference>